<dbReference type="SUPFAM" id="SSF53850">
    <property type="entry name" value="Periplasmic binding protein-like II"/>
    <property type="match status" value="1"/>
</dbReference>
<dbReference type="OrthoDB" id="9785745at2"/>
<dbReference type="PRINTS" id="PR00039">
    <property type="entry name" value="HTHLYSR"/>
</dbReference>
<name>A0A521D874_9BACT</name>
<evidence type="ECO:0000259" key="5">
    <source>
        <dbReference type="PROSITE" id="PS50931"/>
    </source>
</evidence>
<keyword evidence="7" id="KW-1185">Reference proteome</keyword>
<dbReference type="Proteomes" id="UP000317315">
    <property type="component" value="Unassembled WGS sequence"/>
</dbReference>
<sequence>MDIKQLEVFARVFENNSFSKAAHKLGLSQPTVSAHIQNLEESIGKKLFDRVGRRIVPTQEAKILYRHAVEILKKRDEALSELRSLNGKGFSGLVRVAASNIPGDYFVPHMLKRIREKFPKVLFRVEILDSSKVLKALTEQIPIYDLGFVGMEPQNKRLESKRIHDDEIVLIAPPYFKKEEVELKEVLQLPLLFREEESGTRKTVEGALKELGIGVSSLNVVAYLGSNTAIKEAVKKGIGFGLVSRYSVQDDVKCGKLKIVKVNGLNIKRFFYAVKRKDITPLPVVKEIWDRLEKLL</sequence>
<dbReference type="GO" id="GO:0000976">
    <property type="term" value="F:transcription cis-regulatory region binding"/>
    <property type="evidence" value="ECO:0007669"/>
    <property type="project" value="TreeGrafter"/>
</dbReference>
<dbReference type="InterPro" id="IPR036388">
    <property type="entry name" value="WH-like_DNA-bd_sf"/>
</dbReference>
<evidence type="ECO:0000313" key="6">
    <source>
        <dbReference type="EMBL" id="SMO67906.1"/>
    </source>
</evidence>
<dbReference type="InterPro" id="IPR047788">
    <property type="entry name" value="LysR-like_Sec_metab"/>
</dbReference>
<dbReference type="PANTHER" id="PTHR30126">
    <property type="entry name" value="HTH-TYPE TRANSCRIPTIONAL REGULATOR"/>
    <property type="match status" value="1"/>
</dbReference>
<comment type="similarity">
    <text evidence="1">Belongs to the LysR transcriptional regulatory family.</text>
</comment>
<dbReference type="Gene3D" id="3.40.190.290">
    <property type="match status" value="1"/>
</dbReference>
<dbReference type="PROSITE" id="PS50931">
    <property type="entry name" value="HTH_LYSR"/>
    <property type="match status" value="1"/>
</dbReference>
<dbReference type="RefSeq" id="WP_142935873.1">
    <property type="nucleotide sequence ID" value="NZ_FXTM01000018.1"/>
</dbReference>
<proteinExistence type="inferred from homology"/>
<dbReference type="EMBL" id="FXTM01000018">
    <property type="protein sequence ID" value="SMO67906.1"/>
    <property type="molecule type" value="Genomic_DNA"/>
</dbReference>
<evidence type="ECO:0000256" key="1">
    <source>
        <dbReference type="ARBA" id="ARBA00009437"/>
    </source>
</evidence>
<evidence type="ECO:0000256" key="3">
    <source>
        <dbReference type="ARBA" id="ARBA00023125"/>
    </source>
</evidence>
<evidence type="ECO:0000256" key="2">
    <source>
        <dbReference type="ARBA" id="ARBA00023015"/>
    </source>
</evidence>
<evidence type="ECO:0000256" key="4">
    <source>
        <dbReference type="ARBA" id="ARBA00023163"/>
    </source>
</evidence>
<dbReference type="NCBIfam" id="NF040786">
    <property type="entry name" value="LysR_Sec_metab"/>
    <property type="match status" value="1"/>
</dbReference>
<dbReference type="Pfam" id="PF03466">
    <property type="entry name" value="LysR_substrate"/>
    <property type="match status" value="1"/>
</dbReference>
<dbReference type="Pfam" id="PF00126">
    <property type="entry name" value="HTH_1"/>
    <property type="match status" value="1"/>
</dbReference>
<accession>A0A521D874</accession>
<keyword evidence="2" id="KW-0805">Transcription regulation</keyword>
<dbReference type="InterPro" id="IPR036390">
    <property type="entry name" value="WH_DNA-bd_sf"/>
</dbReference>
<dbReference type="AlphaFoldDB" id="A0A521D874"/>
<gene>
    <name evidence="6" type="ORF">SAMN06269117_11815</name>
</gene>
<dbReference type="InterPro" id="IPR005119">
    <property type="entry name" value="LysR_subst-bd"/>
</dbReference>
<keyword evidence="4" id="KW-0804">Transcription</keyword>
<reference evidence="6 7" key="1">
    <citation type="submission" date="2017-05" db="EMBL/GenBank/DDBJ databases">
        <authorList>
            <person name="Varghese N."/>
            <person name="Submissions S."/>
        </authorList>
    </citation>
    <scope>NUCLEOTIDE SEQUENCE [LARGE SCALE GENOMIC DNA]</scope>
    <source>
        <strain evidence="6 7">DSM 16304</strain>
    </source>
</reference>
<dbReference type="FunFam" id="1.10.10.10:FF:000001">
    <property type="entry name" value="LysR family transcriptional regulator"/>
    <property type="match status" value="1"/>
</dbReference>
<dbReference type="PANTHER" id="PTHR30126:SF64">
    <property type="entry name" value="HTH-TYPE TRANSCRIPTIONAL REGULATOR CITR"/>
    <property type="match status" value="1"/>
</dbReference>
<feature type="domain" description="HTH lysR-type" evidence="5">
    <location>
        <begin position="1"/>
        <end position="58"/>
    </location>
</feature>
<dbReference type="GO" id="GO:0003700">
    <property type="term" value="F:DNA-binding transcription factor activity"/>
    <property type="evidence" value="ECO:0007669"/>
    <property type="project" value="InterPro"/>
</dbReference>
<dbReference type="Gene3D" id="1.10.10.10">
    <property type="entry name" value="Winged helix-like DNA-binding domain superfamily/Winged helix DNA-binding domain"/>
    <property type="match status" value="1"/>
</dbReference>
<dbReference type="SUPFAM" id="SSF46785">
    <property type="entry name" value="Winged helix' DNA-binding domain"/>
    <property type="match status" value="1"/>
</dbReference>
<dbReference type="InterPro" id="IPR000847">
    <property type="entry name" value="LysR_HTH_N"/>
</dbReference>
<organism evidence="6 7">
    <name type="scientific">Balnearium lithotrophicum</name>
    <dbReference type="NCBI Taxonomy" id="223788"/>
    <lineage>
        <taxon>Bacteria</taxon>
        <taxon>Pseudomonadati</taxon>
        <taxon>Aquificota</taxon>
        <taxon>Aquificia</taxon>
        <taxon>Desulfurobacteriales</taxon>
        <taxon>Desulfurobacteriaceae</taxon>
        <taxon>Balnearium</taxon>
    </lineage>
</organism>
<evidence type="ECO:0000313" key="7">
    <source>
        <dbReference type="Proteomes" id="UP000317315"/>
    </source>
</evidence>
<keyword evidence="3 6" id="KW-0238">DNA-binding</keyword>
<protein>
    <submittedName>
        <fullName evidence="6">DNA-binding transcriptional regulator, LysR family</fullName>
    </submittedName>
</protein>